<dbReference type="OrthoDB" id="2683734at2759"/>
<dbReference type="HOGENOM" id="CLU_120109_0_0_1"/>
<proteinExistence type="predicted"/>
<evidence type="ECO:0000313" key="1">
    <source>
        <dbReference type="EMBL" id="KIK75540.1"/>
    </source>
</evidence>
<evidence type="ECO:0000313" key="2">
    <source>
        <dbReference type="Proteomes" id="UP000054538"/>
    </source>
</evidence>
<accession>A0A0D0DDP9</accession>
<dbReference type="AlphaFoldDB" id="A0A0D0DDP9"/>
<dbReference type="Proteomes" id="UP000054538">
    <property type="component" value="Unassembled WGS sequence"/>
</dbReference>
<keyword evidence="2" id="KW-1185">Reference proteome</keyword>
<sequence length="196" mass="21947">MEANTKEVERLVERTNGQELPAQSLTLNTNTPSYSNTVKGLNTHPHPMINTAVAQVGIKERQILLDTIDGGSLYKVDQMAASITKDIQRILTSIKQDESLDLNIKAITKLKNGGLILELDSATSANWIREEEHKDHFLTTLGIPAEMKSRMHSVIVPFIPISSPIKDTNWLRAVEFENNLPNNSINLVKWVKPKNK</sequence>
<organism evidence="1 2">
    <name type="scientific">Paxillus rubicundulus Ve08.2h10</name>
    <dbReference type="NCBI Taxonomy" id="930991"/>
    <lineage>
        <taxon>Eukaryota</taxon>
        <taxon>Fungi</taxon>
        <taxon>Dikarya</taxon>
        <taxon>Basidiomycota</taxon>
        <taxon>Agaricomycotina</taxon>
        <taxon>Agaricomycetes</taxon>
        <taxon>Agaricomycetidae</taxon>
        <taxon>Boletales</taxon>
        <taxon>Paxilineae</taxon>
        <taxon>Paxillaceae</taxon>
        <taxon>Paxillus</taxon>
    </lineage>
</organism>
<reference evidence="1 2" key="1">
    <citation type="submission" date="2014-04" db="EMBL/GenBank/DDBJ databases">
        <authorList>
            <consortium name="DOE Joint Genome Institute"/>
            <person name="Kuo A."/>
            <person name="Kohler A."/>
            <person name="Jargeat P."/>
            <person name="Nagy L.G."/>
            <person name="Floudas D."/>
            <person name="Copeland A."/>
            <person name="Barry K.W."/>
            <person name="Cichocki N."/>
            <person name="Veneault-Fourrey C."/>
            <person name="LaButti K."/>
            <person name="Lindquist E.A."/>
            <person name="Lipzen A."/>
            <person name="Lundell T."/>
            <person name="Morin E."/>
            <person name="Murat C."/>
            <person name="Sun H."/>
            <person name="Tunlid A."/>
            <person name="Henrissat B."/>
            <person name="Grigoriev I.V."/>
            <person name="Hibbett D.S."/>
            <person name="Martin F."/>
            <person name="Nordberg H.P."/>
            <person name="Cantor M.N."/>
            <person name="Hua S.X."/>
        </authorList>
    </citation>
    <scope>NUCLEOTIDE SEQUENCE [LARGE SCALE GENOMIC DNA]</scope>
    <source>
        <strain evidence="1 2">Ve08.2h10</strain>
    </source>
</reference>
<reference evidence="2" key="2">
    <citation type="submission" date="2015-01" db="EMBL/GenBank/DDBJ databases">
        <title>Evolutionary Origins and Diversification of the Mycorrhizal Mutualists.</title>
        <authorList>
            <consortium name="DOE Joint Genome Institute"/>
            <consortium name="Mycorrhizal Genomics Consortium"/>
            <person name="Kohler A."/>
            <person name="Kuo A."/>
            <person name="Nagy L.G."/>
            <person name="Floudas D."/>
            <person name="Copeland A."/>
            <person name="Barry K.W."/>
            <person name="Cichocki N."/>
            <person name="Veneault-Fourrey C."/>
            <person name="LaButti K."/>
            <person name="Lindquist E.A."/>
            <person name="Lipzen A."/>
            <person name="Lundell T."/>
            <person name="Morin E."/>
            <person name="Murat C."/>
            <person name="Riley R."/>
            <person name="Ohm R."/>
            <person name="Sun H."/>
            <person name="Tunlid A."/>
            <person name="Henrissat B."/>
            <person name="Grigoriev I.V."/>
            <person name="Hibbett D.S."/>
            <person name="Martin F."/>
        </authorList>
    </citation>
    <scope>NUCLEOTIDE SEQUENCE [LARGE SCALE GENOMIC DNA]</scope>
    <source>
        <strain evidence="2">Ve08.2h10</strain>
    </source>
</reference>
<name>A0A0D0DDP9_9AGAM</name>
<protein>
    <submittedName>
        <fullName evidence="1">Uncharacterized protein</fullName>
    </submittedName>
</protein>
<gene>
    <name evidence="1" type="ORF">PAXRUDRAFT_18907</name>
</gene>
<dbReference type="InParanoid" id="A0A0D0DDP9"/>
<dbReference type="EMBL" id="KN828036">
    <property type="protein sequence ID" value="KIK75540.1"/>
    <property type="molecule type" value="Genomic_DNA"/>
</dbReference>